<dbReference type="InterPro" id="IPR010071">
    <property type="entry name" value="AA_adenyl_dom"/>
</dbReference>
<feature type="domain" description="Carrier" evidence="4">
    <location>
        <begin position="518"/>
        <end position="593"/>
    </location>
</feature>
<dbReference type="Gene3D" id="3.30.300.30">
    <property type="match status" value="1"/>
</dbReference>
<reference evidence="5 6" key="1">
    <citation type="submission" date="2018-03" db="EMBL/GenBank/DDBJ databases">
        <title>Genomic Encyclopedia of Archaeal and Bacterial Type Strains, Phase II (KMG-II): from individual species to whole genera.</title>
        <authorList>
            <person name="Goeker M."/>
        </authorList>
    </citation>
    <scope>NUCLEOTIDE SEQUENCE [LARGE SCALE GENOMIC DNA]</scope>
    <source>
        <strain evidence="5 6">DSM 44720</strain>
    </source>
</reference>
<comment type="cofactor">
    <cofactor evidence="1">
        <name>pantetheine 4'-phosphate</name>
        <dbReference type="ChEBI" id="CHEBI:47942"/>
    </cofactor>
</comment>
<dbReference type="PANTHER" id="PTHR45527:SF1">
    <property type="entry name" value="FATTY ACID SYNTHASE"/>
    <property type="match status" value="1"/>
</dbReference>
<dbReference type="Gene3D" id="3.30.559.10">
    <property type="entry name" value="Chloramphenicol acetyltransferase-like domain"/>
    <property type="match status" value="1"/>
</dbReference>
<dbReference type="GO" id="GO:0043041">
    <property type="term" value="P:amino acid activation for nonribosomal peptide biosynthetic process"/>
    <property type="evidence" value="ECO:0007669"/>
    <property type="project" value="TreeGrafter"/>
</dbReference>
<protein>
    <submittedName>
        <fullName evidence="5">Amino acid adenylation domain-containing protein</fullName>
    </submittedName>
</protein>
<dbReference type="Pfam" id="PF00501">
    <property type="entry name" value="AMP-binding"/>
    <property type="match status" value="1"/>
</dbReference>
<dbReference type="Proteomes" id="UP000239494">
    <property type="component" value="Unassembled WGS sequence"/>
</dbReference>
<organism evidence="5 6">
    <name type="scientific">Umezawaea tangerina</name>
    <dbReference type="NCBI Taxonomy" id="84725"/>
    <lineage>
        <taxon>Bacteria</taxon>
        <taxon>Bacillati</taxon>
        <taxon>Actinomycetota</taxon>
        <taxon>Actinomycetes</taxon>
        <taxon>Pseudonocardiales</taxon>
        <taxon>Pseudonocardiaceae</taxon>
        <taxon>Umezawaea</taxon>
    </lineage>
</organism>
<dbReference type="InterPro" id="IPR020845">
    <property type="entry name" value="AMP-binding_CS"/>
</dbReference>
<evidence type="ECO:0000313" key="6">
    <source>
        <dbReference type="Proteomes" id="UP000239494"/>
    </source>
</evidence>
<dbReference type="Gene3D" id="1.10.1200.10">
    <property type="entry name" value="ACP-like"/>
    <property type="match status" value="1"/>
</dbReference>
<dbReference type="InterPro" id="IPR036736">
    <property type="entry name" value="ACP-like_sf"/>
</dbReference>
<dbReference type="InterPro" id="IPR020806">
    <property type="entry name" value="PKS_PP-bd"/>
</dbReference>
<dbReference type="SUPFAM" id="SSF47336">
    <property type="entry name" value="ACP-like"/>
    <property type="match status" value="1"/>
</dbReference>
<dbReference type="GO" id="GO:0044550">
    <property type="term" value="P:secondary metabolite biosynthetic process"/>
    <property type="evidence" value="ECO:0007669"/>
    <property type="project" value="TreeGrafter"/>
</dbReference>
<dbReference type="GO" id="GO:0008610">
    <property type="term" value="P:lipid biosynthetic process"/>
    <property type="evidence" value="ECO:0007669"/>
    <property type="project" value="UniProtKB-ARBA"/>
</dbReference>
<accession>A0A2T0STR6</accession>
<dbReference type="GO" id="GO:0031177">
    <property type="term" value="F:phosphopantetheine binding"/>
    <property type="evidence" value="ECO:0007669"/>
    <property type="project" value="InterPro"/>
</dbReference>
<dbReference type="Gene3D" id="3.30.559.30">
    <property type="entry name" value="Nonribosomal peptide synthetase, condensation domain"/>
    <property type="match status" value="1"/>
</dbReference>
<evidence type="ECO:0000256" key="2">
    <source>
        <dbReference type="ARBA" id="ARBA00022450"/>
    </source>
</evidence>
<dbReference type="InterPro" id="IPR006162">
    <property type="entry name" value="Ppantetheine_attach_site"/>
</dbReference>
<dbReference type="GO" id="GO:0003824">
    <property type="term" value="F:catalytic activity"/>
    <property type="evidence" value="ECO:0007669"/>
    <property type="project" value="InterPro"/>
</dbReference>
<dbReference type="PANTHER" id="PTHR45527">
    <property type="entry name" value="NONRIBOSOMAL PEPTIDE SYNTHETASE"/>
    <property type="match status" value="1"/>
</dbReference>
<dbReference type="InterPro" id="IPR045851">
    <property type="entry name" value="AMP-bd_C_sf"/>
</dbReference>
<dbReference type="NCBIfam" id="TIGR01733">
    <property type="entry name" value="AA-adenyl-dom"/>
    <property type="match status" value="1"/>
</dbReference>
<dbReference type="SUPFAM" id="SSF56801">
    <property type="entry name" value="Acetyl-CoA synthetase-like"/>
    <property type="match status" value="1"/>
</dbReference>
<dbReference type="OrthoDB" id="3243414at2"/>
<dbReference type="EMBL" id="PVTF01000011">
    <property type="protein sequence ID" value="PRY36805.1"/>
    <property type="molecule type" value="Genomic_DNA"/>
</dbReference>
<dbReference type="InterPro" id="IPR025110">
    <property type="entry name" value="AMP-bd_C"/>
</dbReference>
<dbReference type="Pfam" id="PF00668">
    <property type="entry name" value="Condensation"/>
    <property type="match status" value="1"/>
</dbReference>
<dbReference type="PROSITE" id="PS00455">
    <property type="entry name" value="AMP_BINDING"/>
    <property type="match status" value="1"/>
</dbReference>
<dbReference type="InterPro" id="IPR023213">
    <property type="entry name" value="CAT-like_dom_sf"/>
</dbReference>
<dbReference type="InterPro" id="IPR009081">
    <property type="entry name" value="PP-bd_ACP"/>
</dbReference>
<dbReference type="GO" id="GO:0005737">
    <property type="term" value="C:cytoplasm"/>
    <property type="evidence" value="ECO:0007669"/>
    <property type="project" value="TreeGrafter"/>
</dbReference>
<name>A0A2T0STR6_9PSEU</name>
<dbReference type="InterPro" id="IPR042099">
    <property type="entry name" value="ANL_N_sf"/>
</dbReference>
<dbReference type="PROSITE" id="PS50075">
    <property type="entry name" value="CARRIER"/>
    <property type="match status" value="1"/>
</dbReference>
<dbReference type="PROSITE" id="PS00012">
    <property type="entry name" value="PHOSPHOPANTETHEINE"/>
    <property type="match status" value="1"/>
</dbReference>
<evidence type="ECO:0000259" key="4">
    <source>
        <dbReference type="PROSITE" id="PS50075"/>
    </source>
</evidence>
<proteinExistence type="predicted"/>
<dbReference type="AlphaFoldDB" id="A0A2T0STR6"/>
<evidence type="ECO:0000256" key="1">
    <source>
        <dbReference type="ARBA" id="ARBA00001957"/>
    </source>
</evidence>
<dbReference type="SMART" id="SM00823">
    <property type="entry name" value="PKS_PP"/>
    <property type="match status" value="1"/>
</dbReference>
<keyword evidence="2" id="KW-0596">Phosphopantetheine</keyword>
<dbReference type="Pfam" id="PF13193">
    <property type="entry name" value="AMP-binding_C"/>
    <property type="match status" value="1"/>
</dbReference>
<evidence type="ECO:0000256" key="3">
    <source>
        <dbReference type="ARBA" id="ARBA00022553"/>
    </source>
</evidence>
<comment type="caution">
    <text evidence="5">The sequence shown here is derived from an EMBL/GenBank/DDBJ whole genome shotgun (WGS) entry which is preliminary data.</text>
</comment>
<dbReference type="Pfam" id="PF00550">
    <property type="entry name" value="PP-binding"/>
    <property type="match status" value="1"/>
</dbReference>
<dbReference type="RefSeq" id="WP_106192238.1">
    <property type="nucleotide sequence ID" value="NZ_PVTF01000011.1"/>
</dbReference>
<gene>
    <name evidence="5" type="ORF">CLV43_111177</name>
</gene>
<dbReference type="Gene3D" id="3.40.50.12780">
    <property type="entry name" value="N-terminal domain of ligase-like"/>
    <property type="match status" value="1"/>
</dbReference>
<keyword evidence="3" id="KW-0597">Phosphoprotein</keyword>
<dbReference type="InterPro" id="IPR001242">
    <property type="entry name" value="Condensation_dom"/>
</dbReference>
<dbReference type="InterPro" id="IPR000873">
    <property type="entry name" value="AMP-dep_synth/lig_dom"/>
</dbReference>
<keyword evidence="6" id="KW-1185">Reference proteome</keyword>
<evidence type="ECO:0000313" key="5">
    <source>
        <dbReference type="EMBL" id="PRY36805.1"/>
    </source>
</evidence>
<dbReference type="SUPFAM" id="SSF52777">
    <property type="entry name" value="CoA-dependent acyltransferases"/>
    <property type="match status" value="2"/>
</dbReference>
<sequence>MTEDREAGGVVHRIFRRRAAERPGATALVHRGAVTTYRELDELSDTFAAGLAAAGVGAGAVVPLVMPRSPRLVATMLAVLKLGAAYAALDPRWPRARIEELAGLAAAPLLATSPDRAEGWSLRTWTPVDLPDAAVPPASPPVRETDTCCVFFTSGSTGQPKGVCSPHSGIVRLSTPSPSLHIGPDAVVPQAAPLPWDAMSLELWPALLNGGTSVLVDEPYLTTGGLRALVRDHGVNTVWLTASLFNLFVEEDPDCFTGVRQVLTGGERLSPPHVRRFLAAHPDIALWNGYGPVESTVFATTHRITPADCATDAGIPVGTPVPRTGVLVVDERLRPCPVGTTGEICVTGAGLANGYLADPEQTRRHFVDITVRGAVTRAYRTGDLGHLSAAGVLHHAGRIDRQVKIRGHRVEPGEIEARVVGIAGVRGCAVLPVRRGGPGYTGLVAAVTLTPTAEVTAADIADALRATLPPYLVPRVVRVLPELPLTANGKLDAAAVLEAVAGTAGEERTTSVPAPSVVDGAAVRDRVAAAFGEILGRAAVPPGVSLFELGGDSLDGARLCARIGAAVGIAVPASVLVRRPTVDGLVAWLETRTAPATSTPVPADGGRHRLLPMQAGFLFARLADPADVSAHCELHWRVRGDFDVAAFTAAVGEVHRRNQSLHAHYVFDREPVALTDRPPAPPEVRSLDAAPDWETAAGRVRAVLDEPLDIGTGRVWRCALTPVADGTGWLVSVVVHHIAFDGASARPLADQLGAAYAAHDTGPRPGTLAEVFAGYRAQTDEASLDEQRAYWRTRLHGVPPLAFPEPPDRGAAGPARDFRLAPAALAAVDRAAHRWASTRFAVLLATYAQALGAVSGQDDFAVGAPVAKRYHPATADAIGCLVDVVCFRFTPKPDAVPEALQAVHDGLAAQDVPFEEVVRLAADPARDRLRHPLFQTMFALQDESTAVLALDGCRVTPERPGTGRAVHELEVEVWPQPDGSAHVAVGHRPERVATTFAAAVAAAYRDLLDGFGRSEPAEPRAHTGVERPSTS</sequence>